<accession>A0ABQ0P485</accession>
<name>A0ABQ0P485_9PROT</name>
<evidence type="ECO:0000313" key="4">
    <source>
        <dbReference type="Proteomes" id="UP001060895"/>
    </source>
</evidence>
<feature type="signal peptide" evidence="2">
    <location>
        <begin position="1"/>
        <end position="18"/>
    </location>
</feature>
<sequence length="165" mass="16417">MRRAGLSLLALMVLPSCSGLGTFGSDSFRFPGADPNRPRGDAENLRRVRGDPVAAPPILPEPGNIWPAAPDMSAATGGGEPTSGKGTAQAGLLPGESLSLGEEAAIRNGVPIAGNPLPRARAPDTPGNGHAAAGGDAVVIPNGDGSSTVISAGGDVRIIKGTELR</sequence>
<keyword evidence="2" id="KW-0732">Signal</keyword>
<gene>
    <name evidence="3" type="ORF">AA12717_0640</name>
</gene>
<organism evidence="3 4">
    <name type="scientific">Gluconacetobacter sacchari DSM 12717</name>
    <dbReference type="NCBI Taxonomy" id="1307940"/>
    <lineage>
        <taxon>Bacteria</taxon>
        <taxon>Pseudomonadati</taxon>
        <taxon>Pseudomonadota</taxon>
        <taxon>Alphaproteobacteria</taxon>
        <taxon>Acetobacterales</taxon>
        <taxon>Acetobacteraceae</taxon>
        <taxon>Gluconacetobacter</taxon>
    </lineage>
</organism>
<feature type="chain" id="PRO_5045867553" evidence="2">
    <location>
        <begin position="19"/>
        <end position="165"/>
    </location>
</feature>
<proteinExistence type="predicted"/>
<dbReference type="Proteomes" id="UP001060895">
    <property type="component" value="Unassembled WGS sequence"/>
</dbReference>
<evidence type="ECO:0000256" key="1">
    <source>
        <dbReference type="SAM" id="MobiDB-lite"/>
    </source>
</evidence>
<reference evidence="3" key="1">
    <citation type="submission" date="2013-04" db="EMBL/GenBank/DDBJ databases">
        <title>The genome sequencing project of 58 acetic acid bacteria.</title>
        <authorList>
            <person name="Okamoto-Kainuma A."/>
            <person name="Ishikawa M."/>
            <person name="Umino S."/>
            <person name="Koizumi Y."/>
            <person name="Shiwa Y."/>
            <person name="Yoshikawa H."/>
            <person name="Matsutani M."/>
            <person name="Matsushita K."/>
        </authorList>
    </citation>
    <scope>NUCLEOTIDE SEQUENCE</scope>
    <source>
        <strain evidence="3">DSM 12717</strain>
    </source>
</reference>
<evidence type="ECO:0000256" key="2">
    <source>
        <dbReference type="SAM" id="SignalP"/>
    </source>
</evidence>
<evidence type="ECO:0000313" key="3">
    <source>
        <dbReference type="EMBL" id="GBQ20648.1"/>
    </source>
</evidence>
<feature type="region of interest" description="Disordered" evidence="1">
    <location>
        <begin position="52"/>
        <end position="93"/>
    </location>
</feature>
<comment type="caution">
    <text evidence="3">The sequence shown here is derived from an EMBL/GenBank/DDBJ whole genome shotgun (WGS) entry which is preliminary data.</text>
</comment>
<protein>
    <submittedName>
        <fullName evidence="3">Uncharacterized protein</fullName>
    </submittedName>
</protein>
<dbReference type="EMBL" id="BAQP01000022">
    <property type="protein sequence ID" value="GBQ20648.1"/>
    <property type="molecule type" value="Genomic_DNA"/>
</dbReference>
<keyword evidence="4" id="KW-1185">Reference proteome</keyword>